<dbReference type="Pfam" id="PF00702">
    <property type="entry name" value="Hydrolase"/>
    <property type="match status" value="1"/>
</dbReference>
<organism evidence="4 5">
    <name type="scientific">Halomonas chromatireducens</name>
    <dbReference type="NCBI Taxonomy" id="507626"/>
    <lineage>
        <taxon>Bacteria</taxon>
        <taxon>Pseudomonadati</taxon>
        <taxon>Pseudomonadota</taxon>
        <taxon>Gammaproteobacteria</taxon>
        <taxon>Oceanospirillales</taxon>
        <taxon>Halomonadaceae</taxon>
        <taxon>Halomonas</taxon>
    </lineage>
</organism>
<dbReference type="NCBIfam" id="TIGR01509">
    <property type="entry name" value="HAD-SF-IA-v3"/>
    <property type="match status" value="1"/>
</dbReference>
<dbReference type="EMBL" id="CP014226">
    <property type="protein sequence ID" value="AMD02540.1"/>
    <property type="molecule type" value="Genomic_DNA"/>
</dbReference>
<protein>
    <submittedName>
        <fullName evidence="4">Flavin mononucleotide phosphatase YigB</fullName>
        <ecNumber evidence="4">3.1.3.-</ecNumber>
    </submittedName>
</protein>
<dbReference type="PATRIC" id="fig|507626.3.peg.3500"/>
<dbReference type="RefSeq" id="WP_066451924.1">
    <property type="nucleotide sequence ID" value="NZ_CP014226.1"/>
</dbReference>
<dbReference type="SUPFAM" id="SSF56784">
    <property type="entry name" value="HAD-like"/>
    <property type="match status" value="1"/>
</dbReference>
<dbReference type="Gene3D" id="1.20.120.1600">
    <property type="match status" value="1"/>
</dbReference>
<dbReference type="SFLD" id="SFLDS00003">
    <property type="entry name" value="Haloacid_Dehalogenase"/>
    <property type="match status" value="1"/>
</dbReference>
<sequence length="251" mass="28329">MPTTTPFQALTFDLDDTLWDNHGVMVETETGHYAWLDEALEAWQRNRGQPPARRFAERFPLEAFLDQRRELAAAYPLRRGDFTWLREQALQRLLVAYGLDSDAARSWAAAAMERFMVLRHQVTPHSEVESLLSTLGQHYRLASITNGNVDIHRLPLGRHFPVAIAAGELLAPKPDARPFLAALARLGTTPARTLHVGDSWREDVEPAHRLGMQVAWISPHIDDMPLPAGIHRLNHVRELPELLRLVGGEQG</sequence>
<evidence type="ECO:0000256" key="1">
    <source>
        <dbReference type="ARBA" id="ARBA00001946"/>
    </source>
</evidence>
<dbReference type="InterPro" id="IPR051400">
    <property type="entry name" value="HAD-like_hydrolase"/>
</dbReference>
<evidence type="ECO:0000313" key="4">
    <source>
        <dbReference type="EMBL" id="AMD02540.1"/>
    </source>
</evidence>
<dbReference type="PANTHER" id="PTHR46470">
    <property type="entry name" value="N-ACYLNEURAMINATE-9-PHOSPHATASE"/>
    <property type="match status" value="1"/>
</dbReference>
<accession>A0A0X8HH83</accession>
<dbReference type="EC" id="3.1.3.-" evidence="4"/>
<dbReference type="AlphaFoldDB" id="A0A0X8HH83"/>
<name>A0A0X8HH83_9GAMM</name>
<evidence type="ECO:0000256" key="2">
    <source>
        <dbReference type="ARBA" id="ARBA00022801"/>
    </source>
</evidence>
<reference evidence="4 5" key="2">
    <citation type="submission" date="2016-02" db="EMBL/GenBank/DDBJ databases">
        <authorList>
            <person name="Wen L."/>
            <person name="He K."/>
            <person name="Yang H."/>
        </authorList>
    </citation>
    <scope>NUCLEOTIDE SEQUENCE [LARGE SCALE GENOMIC DNA]</scope>
    <source>
        <strain evidence="4 5">AGD 8-3</strain>
    </source>
</reference>
<dbReference type="KEGG" id="hco:LOKO_03500"/>
<dbReference type="STRING" id="507626.LOKO_03500"/>
<dbReference type="PANTHER" id="PTHR46470:SF4">
    <property type="entry name" value="5-AMINO-6-(5-PHOSPHO-D-RIBITYLAMINO)URACIL PHOSPHATASE YIGB"/>
    <property type="match status" value="1"/>
</dbReference>
<dbReference type="Gene3D" id="3.40.50.1000">
    <property type="entry name" value="HAD superfamily/HAD-like"/>
    <property type="match status" value="1"/>
</dbReference>
<proteinExistence type="predicted"/>
<keyword evidence="3" id="KW-0460">Magnesium</keyword>
<keyword evidence="2 4" id="KW-0378">Hydrolase</keyword>
<dbReference type="GO" id="GO:0016787">
    <property type="term" value="F:hydrolase activity"/>
    <property type="evidence" value="ECO:0007669"/>
    <property type="project" value="UniProtKB-KW"/>
</dbReference>
<dbReference type="NCBIfam" id="TIGR01549">
    <property type="entry name" value="HAD-SF-IA-v1"/>
    <property type="match status" value="1"/>
</dbReference>
<dbReference type="InterPro" id="IPR036412">
    <property type="entry name" value="HAD-like_sf"/>
</dbReference>
<dbReference type="SFLD" id="SFLDG01129">
    <property type="entry name" value="C1.5:_HAD__Beta-PGM__Phosphata"/>
    <property type="match status" value="1"/>
</dbReference>
<evidence type="ECO:0000256" key="3">
    <source>
        <dbReference type="ARBA" id="ARBA00022842"/>
    </source>
</evidence>
<gene>
    <name evidence="4" type="primary">yigB</name>
    <name evidence="4" type="ORF">LOKO_03500</name>
</gene>
<dbReference type="InterPro" id="IPR006439">
    <property type="entry name" value="HAD-SF_hydro_IA"/>
</dbReference>
<comment type="cofactor">
    <cofactor evidence="1">
        <name>Mg(2+)</name>
        <dbReference type="ChEBI" id="CHEBI:18420"/>
    </cofactor>
</comment>
<keyword evidence="5" id="KW-1185">Reference proteome</keyword>
<dbReference type="Proteomes" id="UP000063387">
    <property type="component" value="Chromosome"/>
</dbReference>
<evidence type="ECO:0000313" key="5">
    <source>
        <dbReference type="Proteomes" id="UP000063387"/>
    </source>
</evidence>
<reference evidence="4 5" key="1">
    <citation type="journal article" date="2016" name="Genome Announc.">
        <title>Draft Genome Sequence of 'Halomonas chromatireducens' Strain AGD 8-3, a Haloalkaliphilic Chromate- and Selenite-Reducing Gammaproteobacterium.</title>
        <authorList>
            <person name="Sharko F.S."/>
            <person name="Shapovalova A.A."/>
            <person name="Tsygankova S.V."/>
            <person name="Komova A.V."/>
            <person name="Boulygina E.S."/>
            <person name="Teslyuk A.B."/>
            <person name="Gotovtsev P.M."/>
            <person name="Namsaraev Z.B."/>
            <person name="Khijniak T.V."/>
            <person name="Nedoluzhko A.V."/>
            <person name="Vasilov R.G."/>
        </authorList>
    </citation>
    <scope>NUCLEOTIDE SEQUENCE [LARGE SCALE GENOMIC DNA]</scope>
    <source>
        <strain evidence="4 5">AGD 8-3</strain>
    </source>
</reference>
<dbReference type="OrthoDB" id="367448at2"/>
<dbReference type="GO" id="GO:0009231">
    <property type="term" value="P:riboflavin biosynthetic process"/>
    <property type="evidence" value="ECO:0007669"/>
    <property type="project" value="TreeGrafter"/>
</dbReference>
<dbReference type="InterPro" id="IPR023214">
    <property type="entry name" value="HAD_sf"/>
</dbReference>